<dbReference type="EMBL" id="CM042889">
    <property type="protein sequence ID" value="KAI4321467.1"/>
    <property type="molecule type" value="Genomic_DNA"/>
</dbReference>
<evidence type="ECO:0000313" key="1">
    <source>
        <dbReference type="EMBL" id="KAI4321467.1"/>
    </source>
</evidence>
<sequence length="87" mass="9853">MYYLGDEIYRIIPEQSASLHRDPLHAFIQCSCHIIREGLPRASLWEVHGLLPHVLRHAQGSVATINAKRTILLVDKCPTGFKCGINY</sequence>
<accession>A0ACB9MD67</accession>
<keyword evidence="2" id="KW-1185">Reference proteome</keyword>
<gene>
    <name evidence="1" type="ORF">MLD38_034842</name>
</gene>
<comment type="caution">
    <text evidence="1">The sequence shown here is derived from an EMBL/GenBank/DDBJ whole genome shotgun (WGS) entry which is preliminary data.</text>
</comment>
<dbReference type="Proteomes" id="UP001057402">
    <property type="component" value="Chromosome 10"/>
</dbReference>
<name>A0ACB9MD67_9MYRT</name>
<proteinExistence type="predicted"/>
<reference evidence="2" key="1">
    <citation type="journal article" date="2023" name="Front. Plant Sci.">
        <title>Chromosomal-level genome assembly of Melastoma candidum provides insights into trichome evolution.</title>
        <authorList>
            <person name="Zhong Y."/>
            <person name="Wu W."/>
            <person name="Sun C."/>
            <person name="Zou P."/>
            <person name="Liu Y."/>
            <person name="Dai S."/>
            <person name="Zhou R."/>
        </authorList>
    </citation>
    <scope>NUCLEOTIDE SEQUENCE [LARGE SCALE GENOMIC DNA]</scope>
</reference>
<protein>
    <submittedName>
        <fullName evidence="1">Uncharacterized protein</fullName>
    </submittedName>
</protein>
<organism evidence="1 2">
    <name type="scientific">Melastoma candidum</name>
    <dbReference type="NCBI Taxonomy" id="119954"/>
    <lineage>
        <taxon>Eukaryota</taxon>
        <taxon>Viridiplantae</taxon>
        <taxon>Streptophyta</taxon>
        <taxon>Embryophyta</taxon>
        <taxon>Tracheophyta</taxon>
        <taxon>Spermatophyta</taxon>
        <taxon>Magnoliopsida</taxon>
        <taxon>eudicotyledons</taxon>
        <taxon>Gunneridae</taxon>
        <taxon>Pentapetalae</taxon>
        <taxon>rosids</taxon>
        <taxon>malvids</taxon>
        <taxon>Myrtales</taxon>
        <taxon>Melastomataceae</taxon>
        <taxon>Melastomatoideae</taxon>
        <taxon>Melastomateae</taxon>
        <taxon>Melastoma</taxon>
    </lineage>
</organism>
<evidence type="ECO:0000313" key="2">
    <source>
        <dbReference type="Proteomes" id="UP001057402"/>
    </source>
</evidence>